<comment type="cofactor">
    <cofactor evidence="1 5">
        <name>pyridoxal 5'-phosphate</name>
        <dbReference type="ChEBI" id="CHEBI:597326"/>
    </cofactor>
</comment>
<dbReference type="GO" id="GO:0019346">
    <property type="term" value="P:transsulfuration"/>
    <property type="evidence" value="ECO:0007669"/>
    <property type="project" value="InterPro"/>
</dbReference>
<evidence type="ECO:0000256" key="1">
    <source>
        <dbReference type="ARBA" id="ARBA00001933"/>
    </source>
</evidence>
<dbReference type="GO" id="GO:0003962">
    <property type="term" value="F:cystathionine gamma-synthase activity"/>
    <property type="evidence" value="ECO:0007669"/>
    <property type="project" value="TreeGrafter"/>
</dbReference>
<dbReference type="GO" id="GO:0005737">
    <property type="term" value="C:cytoplasm"/>
    <property type="evidence" value="ECO:0007669"/>
    <property type="project" value="TreeGrafter"/>
</dbReference>
<dbReference type="AlphaFoldDB" id="A0A1K2HPY8"/>
<dbReference type="OrthoDB" id="9805807at2"/>
<dbReference type="SUPFAM" id="SSF53383">
    <property type="entry name" value="PLP-dependent transferases"/>
    <property type="match status" value="1"/>
</dbReference>
<dbReference type="PANTHER" id="PTHR11808:SF15">
    <property type="entry name" value="CYSTATHIONINE GAMMA-LYASE"/>
    <property type="match status" value="1"/>
</dbReference>
<keyword evidence="7" id="KW-1185">Reference proteome</keyword>
<accession>A0A1K2HPY8</accession>
<proteinExistence type="inferred from homology"/>
<dbReference type="Gene3D" id="3.40.640.10">
    <property type="entry name" value="Type I PLP-dependent aspartate aminotransferase-like (Major domain)"/>
    <property type="match status" value="1"/>
</dbReference>
<dbReference type="PANTHER" id="PTHR11808">
    <property type="entry name" value="TRANS-SULFURATION ENZYME FAMILY MEMBER"/>
    <property type="match status" value="1"/>
</dbReference>
<dbReference type="InterPro" id="IPR015421">
    <property type="entry name" value="PyrdxlP-dep_Trfase_major"/>
</dbReference>
<evidence type="ECO:0000256" key="2">
    <source>
        <dbReference type="ARBA" id="ARBA00009077"/>
    </source>
</evidence>
<dbReference type="STRING" id="1121279.SAMN02745887_03219"/>
<dbReference type="EMBL" id="FPKR01000013">
    <property type="protein sequence ID" value="SFZ78823.1"/>
    <property type="molecule type" value="Genomic_DNA"/>
</dbReference>
<dbReference type="Gene3D" id="3.90.1150.10">
    <property type="entry name" value="Aspartate Aminotransferase, domain 1"/>
    <property type="match status" value="1"/>
</dbReference>
<dbReference type="GO" id="GO:0030170">
    <property type="term" value="F:pyridoxal phosphate binding"/>
    <property type="evidence" value="ECO:0007669"/>
    <property type="project" value="InterPro"/>
</dbReference>
<sequence length="384" mass="40903">MSQLHLDTLGVHAGYQPDATGAVMPPIYTSSTYAQDAPGQHRGYEYARSGNPTRAAFEKALAELEGGVAGFAFASGLAAMSTVLELLDAGSEIVALDDLYGGAWRLFEKVRNRSAGLKTRYVAPDDIAALRAAITPATQLVWLEIPTNPLLKVADLAAVVEAAHAVGALVVVDATFSTPYLLRPLDYGADIVIHSVTKFLNGHSDVIGGAAIVRTPELAERLGYLQNAVGGVLDPFSSFLALRGLRTLALRMQRHSSNALGIAQWLEGQAAVEKVAYPLLPSHPQYALAQRQFKRGVGGVVSVWLKADEAGVRRFIAALQLFTLAESLGGVESLLNLPWAMTHASIPEADRLRRGVSPNLLRLSVGVEHIDDLIADLQAGFAAI</sequence>
<reference evidence="6 7" key="1">
    <citation type="submission" date="2016-11" db="EMBL/GenBank/DDBJ databases">
        <authorList>
            <person name="Jaros S."/>
            <person name="Januszkiewicz K."/>
            <person name="Wedrychowicz H."/>
        </authorList>
    </citation>
    <scope>NUCLEOTIDE SEQUENCE [LARGE SCALE GENOMIC DNA]</scope>
    <source>
        <strain evidence="6 7">DSM 18899</strain>
    </source>
</reference>
<evidence type="ECO:0000313" key="6">
    <source>
        <dbReference type="EMBL" id="SFZ78823.1"/>
    </source>
</evidence>
<organism evidence="6 7">
    <name type="scientific">Chitinimonas taiwanensis DSM 18899</name>
    <dbReference type="NCBI Taxonomy" id="1121279"/>
    <lineage>
        <taxon>Bacteria</taxon>
        <taxon>Pseudomonadati</taxon>
        <taxon>Pseudomonadota</taxon>
        <taxon>Betaproteobacteria</taxon>
        <taxon>Neisseriales</taxon>
        <taxon>Chitinibacteraceae</taxon>
        <taxon>Chitinimonas</taxon>
    </lineage>
</organism>
<name>A0A1K2HPY8_9NEIS</name>
<dbReference type="GO" id="GO:0019343">
    <property type="term" value="P:cysteine biosynthetic process via cystathionine"/>
    <property type="evidence" value="ECO:0007669"/>
    <property type="project" value="TreeGrafter"/>
</dbReference>
<evidence type="ECO:0000256" key="5">
    <source>
        <dbReference type="RuleBase" id="RU362118"/>
    </source>
</evidence>
<evidence type="ECO:0000313" key="7">
    <source>
        <dbReference type="Proteomes" id="UP000186513"/>
    </source>
</evidence>
<feature type="modified residue" description="N6-(pyridoxal phosphate)lysine" evidence="4">
    <location>
        <position position="198"/>
    </location>
</feature>
<dbReference type="InterPro" id="IPR015422">
    <property type="entry name" value="PyrdxlP-dep_Trfase_small"/>
</dbReference>
<dbReference type="InterPro" id="IPR000277">
    <property type="entry name" value="Cys/Met-Metab_PyrdxlP-dep_enz"/>
</dbReference>
<dbReference type="PIRSF" id="PIRSF001434">
    <property type="entry name" value="CGS"/>
    <property type="match status" value="1"/>
</dbReference>
<evidence type="ECO:0000256" key="4">
    <source>
        <dbReference type="PIRSR" id="PIRSR001434-2"/>
    </source>
</evidence>
<dbReference type="FunFam" id="3.40.640.10:FF:000009">
    <property type="entry name" value="Cystathionine gamma-synthase homolog"/>
    <property type="match status" value="1"/>
</dbReference>
<gene>
    <name evidence="6" type="ORF">SAMN02745887_03219</name>
</gene>
<evidence type="ECO:0000256" key="3">
    <source>
        <dbReference type="ARBA" id="ARBA00022898"/>
    </source>
</evidence>
<dbReference type="RefSeq" id="WP_072429704.1">
    <property type="nucleotide sequence ID" value="NZ_FPKR01000013.1"/>
</dbReference>
<keyword evidence="3 4" id="KW-0663">Pyridoxal phosphate</keyword>
<protein>
    <submittedName>
        <fullName evidence="6">Cystathionine gamma-lyase</fullName>
    </submittedName>
</protein>
<dbReference type="Proteomes" id="UP000186513">
    <property type="component" value="Unassembled WGS sequence"/>
</dbReference>
<comment type="similarity">
    <text evidence="2 5">Belongs to the trans-sulfuration enzymes family.</text>
</comment>
<dbReference type="InterPro" id="IPR015424">
    <property type="entry name" value="PyrdxlP-dep_Trfase"/>
</dbReference>
<dbReference type="CDD" id="cd00614">
    <property type="entry name" value="CGS_like"/>
    <property type="match status" value="1"/>
</dbReference>
<keyword evidence="6" id="KW-0456">Lyase</keyword>
<dbReference type="GO" id="GO:0004123">
    <property type="term" value="F:cystathionine gamma-lyase activity"/>
    <property type="evidence" value="ECO:0007669"/>
    <property type="project" value="TreeGrafter"/>
</dbReference>
<dbReference type="Pfam" id="PF01053">
    <property type="entry name" value="Cys_Met_Meta_PP"/>
    <property type="match status" value="1"/>
</dbReference>